<proteinExistence type="predicted"/>
<dbReference type="InterPro" id="IPR053142">
    <property type="entry name" value="PchR_regulatory_protein"/>
</dbReference>
<dbReference type="PANTHER" id="PTHR47893:SF1">
    <property type="entry name" value="REGULATORY PROTEIN PCHR"/>
    <property type="match status" value="1"/>
</dbReference>
<dbReference type="Pfam" id="PF12833">
    <property type="entry name" value="HTH_18"/>
    <property type="match status" value="1"/>
</dbReference>
<organism evidence="5 6">
    <name type="scientific">Pedobacter fastidiosus</name>
    <dbReference type="NCBI Taxonomy" id="2765361"/>
    <lineage>
        <taxon>Bacteria</taxon>
        <taxon>Pseudomonadati</taxon>
        <taxon>Bacteroidota</taxon>
        <taxon>Sphingobacteriia</taxon>
        <taxon>Sphingobacteriales</taxon>
        <taxon>Sphingobacteriaceae</taxon>
        <taxon>Pedobacter</taxon>
    </lineage>
</organism>
<dbReference type="InterPro" id="IPR020449">
    <property type="entry name" value="Tscrpt_reg_AraC-type_HTH"/>
</dbReference>
<evidence type="ECO:0000256" key="3">
    <source>
        <dbReference type="ARBA" id="ARBA00023163"/>
    </source>
</evidence>
<dbReference type="RefSeq" id="WP_187070708.1">
    <property type="nucleotide sequence ID" value="NZ_JACRYL010000005.1"/>
</dbReference>
<evidence type="ECO:0000313" key="6">
    <source>
        <dbReference type="Proteomes" id="UP000652755"/>
    </source>
</evidence>
<dbReference type="PROSITE" id="PS00041">
    <property type="entry name" value="HTH_ARAC_FAMILY_1"/>
    <property type="match status" value="1"/>
</dbReference>
<dbReference type="Gene3D" id="1.10.10.60">
    <property type="entry name" value="Homeodomain-like"/>
    <property type="match status" value="2"/>
</dbReference>
<evidence type="ECO:0000259" key="4">
    <source>
        <dbReference type="PROSITE" id="PS01124"/>
    </source>
</evidence>
<dbReference type="EMBL" id="JACRYL010000005">
    <property type="protein sequence ID" value="MBC6110233.1"/>
    <property type="molecule type" value="Genomic_DNA"/>
</dbReference>
<dbReference type="SUPFAM" id="SSF46689">
    <property type="entry name" value="Homeodomain-like"/>
    <property type="match status" value="2"/>
</dbReference>
<name>A0ABR7KQF7_9SPHI</name>
<dbReference type="InterPro" id="IPR018062">
    <property type="entry name" value="HTH_AraC-typ_CS"/>
</dbReference>
<keyword evidence="3" id="KW-0804">Transcription</keyword>
<gene>
    <name evidence="5" type="ORF">H7U22_07335</name>
</gene>
<comment type="caution">
    <text evidence="5">The sequence shown here is derived from an EMBL/GenBank/DDBJ whole genome shotgun (WGS) entry which is preliminary data.</text>
</comment>
<feature type="domain" description="HTH araC/xylS-type" evidence="4">
    <location>
        <begin position="233"/>
        <end position="329"/>
    </location>
</feature>
<dbReference type="SMART" id="SM00342">
    <property type="entry name" value="HTH_ARAC"/>
    <property type="match status" value="1"/>
</dbReference>
<sequence length="329" mass="37249">MAISIYDKSNQRYVVGDMIDPSQMNLPLVTERREKFSFPFGDAELVQIAFSGIFIIYGDVVVKEARLRVKSFDEPELVELHFSIKGDGVLENFITNKKIAIKANQHNILYTPYFDGIAQFSTDESHKFFEVHFQREKFVDLISDSSTLLKTFGDNIMNNKSVELSAENLPISLAMYSCINDIMNCSFTGGLKLLFLQSKCVELLALQAQAFVIADKKTEKPSIKSAYDKDRIHYAREYLLQNVNHPPSLTELAKIVGINEFKLKQGFKETFNNTVFGYLSDYKLMKAKELLADSAMDIKTIADELGYSSVQHFSNAFSKKFGVSPGKAR</sequence>
<reference evidence="5 6" key="1">
    <citation type="submission" date="2020-08" db="EMBL/GenBank/DDBJ databases">
        <authorList>
            <person name="Sun Q."/>
            <person name="Inoue M."/>
        </authorList>
    </citation>
    <scope>NUCLEOTIDE SEQUENCE [LARGE SCALE GENOMIC DNA]</scope>
    <source>
        <strain evidence="5 6">CCM 8938</strain>
    </source>
</reference>
<accession>A0ABR7KQF7</accession>
<evidence type="ECO:0000256" key="1">
    <source>
        <dbReference type="ARBA" id="ARBA00023015"/>
    </source>
</evidence>
<keyword evidence="1" id="KW-0805">Transcription regulation</keyword>
<keyword evidence="2" id="KW-0238">DNA-binding</keyword>
<dbReference type="InterPro" id="IPR018060">
    <property type="entry name" value="HTH_AraC"/>
</dbReference>
<keyword evidence="6" id="KW-1185">Reference proteome</keyword>
<evidence type="ECO:0000256" key="2">
    <source>
        <dbReference type="ARBA" id="ARBA00023125"/>
    </source>
</evidence>
<dbReference type="PROSITE" id="PS01124">
    <property type="entry name" value="HTH_ARAC_FAMILY_2"/>
    <property type="match status" value="1"/>
</dbReference>
<protein>
    <submittedName>
        <fullName evidence="5">Helix-turn-helix transcriptional regulator</fullName>
    </submittedName>
</protein>
<dbReference type="InterPro" id="IPR009057">
    <property type="entry name" value="Homeodomain-like_sf"/>
</dbReference>
<dbReference type="Proteomes" id="UP000652755">
    <property type="component" value="Unassembled WGS sequence"/>
</dbReference>
<dbReference type="PANTHER" id="PTHR47893">
    <property type="entry name" value="REGULATORY PROTEIN PCHR"/>
    <property type="match status" value="1"/>
</dbReference>
<evidence type="ECO:0000313" key="5">
    <source>
        <dbReference type="EMBL" id="MBC6110233.1"/>
    </source>
</evidence>
<dbReference type="PRINTS" id="PR00032">
    <property type="entry name" value="HTHARAC"/>
</dbReference>